<feature type="domain" description="IGFBP N-terminal" evidence="5">
    <location>
        <begin position="1"/>
        <end position="72"/>
    </location>
</feature>
<dbReference type="SMART" id="SM00209">
    <property type="entry name" value="TSP1"/>
    <property type="match status" value="1"/>
</dbReference>
<evidence type="ECO:0000259" key="4">
    <source>
        <dbReference type="PROSITE" id="PS50184"/>
    </source>
</evidence>
<dbReference type="PANTHER" id="PTHR11348:SF17">
    <property type="entry name" value="CCN"/>
    <property type="match status" value="1"/>
</dbReference>
<evidence type="ECO:0000313" key="6">
    <source>
        <dbReference type="EMBL" id="KAJ8300692.1"/>
    </source>
</evidence>
<feature type="domain" description="VWFC" evidence="4">
    <location>
        <begin position="75"/>
        <end position="142"/>
    </location>
</feature>
<proteinExistence type="inferred from homology"/>
<feature type="non-terminal residue" evidence="6">
    <location>
        <position position="1"/>
    </location>
</feature>
<dbReference type="PANTHER" id="PTHR11348">
    <property type="entry name" value="CONNECTIVE TISSUE GROWTH FACTOR-RELATED"/>
    <property type="match status" value="1"/>
</dbReference>
<name>A0ABQ9E9Y1_TEGGR</name>
<gene>
    <name evidence="6" type="ORF">KUTeg_022211</name>
</gene>
<sequence>VTQICPRNCPNCPFVQLQCNDGVSQILDGCQCCFMCARQHGDLCSVKYVCDKGKDLFCDIPKGQIYGICRAAAPKSCKVGNAVYKDGKQFKLDCKQLCTCQNGRYGCINLCPQEHRPPDKSHCPNARLTQVRGQCCQEWTCEESYDELERLNRHRNAVVTKHYRRNSNEVECSKESTKWSPCSVTCGVGVSTRLSPKDCQKQQTRLCYIRPCGFEIPKDVECSPTTRSFERRKIVYNNCESVRSYRMKFCTSCRKNRCCYPKKQKTRSIGVLM</sequence>
<dbReference type="Pfam" id="PF00219">
    <property type="entry name" value="IGFBP"/>
    <property type="match status" value="1"/>
</dbReference>
<dbReference type="InterPro" id="IPR001007">
    <property type="entry name" value="VWF_dom"/>
</dbReference>
<dbReference type="SUPFAM" id="SSF82895">
    <property type="entry name" value="TSP-1 type 1 repeat"/>
    <property type="match status" value="1"/>
</dbReference>
<dbReference type="SMART" id="SM00121">
    <property type="entry name" value="IB"/>
    <property type="match status" value="1"/>
</dbReference>
<evidence type="ECO:0000256" key="3">
    <source>
        <dbReference type="ARBA" id="ARBA00023157"/>
    </source>
</evidence>
<dbReference type="PROSITE" id="PS50092">
    <property type="entry name" value="TSP1"/>
    <property type="match status" value="1"/>
</dbReference>
<keyword evidence="7" id="KW-1185">Reference proteome</keyword>
<dbReference type="InterPro" id="IPR000867">
    <property type="entry name" value="IGFBP-like"/>
</dbReference>
<dbReference type="Pfam" id="PF00093">
    <property type="entry name" value="VWC"/>
    <property type="match status" value="1"/>
</dbReference>
<dbReference type="Gene3D" id="2.20.100.10">
    <property type="entry name" value="Thrombospondin type-1 (TSP1) repeat"/>
    <property type="match status" value="1"/>
</dbReference>
<dbReference type="Pfam" id="PF19035">
    <property type="entry name" value="TSP1_CCN"/>
    <property type="match status" value="1"/>
</dbReference>
<evidence type="ECO:0000259" key="5">
    <source>
        <dbReference type="PROSITE" id="PS51323"/>
    </source>
</evidence>
<dbReference type="PROSITE" id="PS50184">
    <property type="entry name" value="VWFC_2"/>
    <property type="match status" value="1"/>
</dbReference>
<dbReference type="InterPro" id="IPR036383">
    <property type="entry name" value="TSP1_rpt_sf"/>
</dbReference>
<dbReference type="SUPFAM" id="SSF57603">
    <property type="entry name" value="FnI-like domain"/>
    <property type="match status" value="1"/>
</dbReference>
<evidence type="ECO:0000313" key="7">
    <source>
        <dbReference type="Proteomes" id="UP001217089"/>
    </source>
</evidence>
<evidence type="ECO:0000256" key="1">
    <source>
        <dbReference type="ARBA" id="ARBA00008125"/>
    </source>
</evidence>
<dbReference type="InterPro" id="IPR000884">
    <property type="entry name" value="TSP1_rpt"/>
</dbReference>
<evidence type="ECO:0000256" key="2">
    <source>
        <dbReference type="ARBA" id="ARBA00022729"/>
    </source>
</evidence>
<comment type="similarity">
    <text evidence="1">Belongs to the CCN family.</text>
</comment>
<comment type="caution">
    <text evidence="6">The sequence shown here is derived from an EMBL/GenBank/DDBJ whole genome shotgun (WGS) entry which is preliminary data.</text>
</comment>
<organism evidence="6 7">
    <name type="scientific">Tegillarca granosa</name>
    <name type="common">Malaysian cockle</name>
    <name type="synonym">Anadara granosa</name>
    <dbReference type="NCBI Taxonomy" id="220873"/>
    <lineage>
        <taxon>Eukaryota</taxon>
        <taxon>Metazoa</taxon>
        <taxon>Spiralia</taxon>
        <taxon>Lophotrochozoa</taxon>
        <taxon>Mollusca</taxon>
        <taxon>Bivalvia</taxon>
        <taxon>Autobranchia</taxon>
        <taxon>Pteriomorphia</taxon>
        <taxon>Arcoida</taxon>
        <taxon>Arcoidea</taxon>
        <taxon>Arcidae</taxon>
        <taxon>Tegillarca</taxon>
    </lineage>
</organism>
<dbReference type="SUPFAM" id="SSF57184">
    <property type="entry name" value="Growth factor receptor domain"/>
    <property type="match status" value="1"/>
</dbReference>
<dbReference type="InterPro" id="IPR043973">
    <property type="entry name" value="TSP1_CCN"/>
</dbReference>
<accession>A0ABQ9E9Y1</accession>
<reference evidence="6 7" key="1">
    <citation type="submission" date="2022-12" db="EMBL/GenBank/DDBJ databases">
        <title>Chromosome-level genome of Tegillarca granosa.</title>
        <authorList>
            <person name="Kim J."/>
        </authorList>
    </citation>
    <scope>NUCLEOTIDE SEQUENCE [LARGE SCALE GENOMIC DNA]</scope>
    <source>
        <strain evidence="6">Teg-2019</strain>
        <tissue evidence="6">Adductor muscle</tissue>
    </source>
</reference>
<dbReference type="Proteomes" id="UP001217089">
    <property type="component" value="Unassembled WGS sequence"/>
</dbReference>
<dbReference type="InterPro" id="IPR009030">
    <property type="entry name" value="Growth_fac_rcpt_cys_sf"/>
</dbReference>
<protein>
    <recommendedName>
        <fullName evidence="8">Connective tissue growth factor</fullName>
    </recommendedName>
</protein>
<dbReference type="EMBL" id="JARBDR010000919">
    <property type="protein sequence ID" value="KAJ8300692.1"/>
    <property type="molecule type" value="Genomic_DNA"/>
</dbReference>
<evidence type="ECO:0008006" key="8">
    <source>
        <dbReference type="Google" id="ProtNLM"/>
    </source>
</evidence>
<dbReference type="InterPro" id="IPR050941">
    <property type="entry name" value="CCN"/>
</dbReference>
<keyword evidence="2" id="KW-0732">Signal</keyword>
<keyword evidence="3" id="KW-1015">Disulfide bond</keyword>
<dbReference type="SMART" id="SM00214">
    <property type="entry name" value="VWC"/>
    <property type="match status" value="1"/>
</dbReference>
<dbReference type="PROSITE" id="PS51323">
    <property type="entry name" value="IGFBP_N_2"/>
    <property type="match status" value="1"/>
</dbReference>